<evidence type="ECO:0000256" key="4">
    <source>
        <dbReference type="ARBA" id="ARBA00022692"/>
    </source>
</evidence>
<feature type="transmembrane region" description="Helical" evidence="7">
    <location>
        <begin position="245"/>
        <end position="263"/>
    </location>
</feature>
<organism evidence="8 9">
    <name type="scientific">Antarcticimicrobium sediminis</name>
    <dbReference type="NCBI Taxonomy" id="2546227"/>
    <lineage>
        <taxon>Bacteria</taxon>
        <taxon>Pseudomonadati</taxon>
        <taxon>Pseudomonadota</taxon>
        <taxon>Alphaproteobacteria</taxon>
        <taxon>Rhodobacterales</taxon>
        <taxon>Paracoccaceae</taxon>
        <taxon>Antarcticimicrobium</taxon>
    </lineage>
</organism>
<dbReference type="PRINTS" id="PR00173">
    <property type="entry name" value="EDTRNSPORT"/>
</dbReference>
<feature type="transmembrane region" description="Helical" evidence="7">
    <location>
        <begin position="124"/>
        <end position="145"/>
    </location>
</feature>
<sequence length="504" mass="52649">MAYSLASKMNYCQLPALSASAVRARLCWSFLFASHIRRNAHSRTCWPCPATRSREGPTMAADTQDTTMRISQQRFKLRVWITSRLWAQVMLGMVLGFGLGLLLSESAGLILPETAEVVGHWLALPGRIFLALIAMVLVPLIFSSIVKGLSGAGSGDELRSVGLRLAAFILATTTVAATIGVALAQWLRPGVGLAGFSQGPSAPSLPSQTGDIPDLPAPAPQVSVPDMIVQILPTNPTASIVQGDMLAIVVLALLVGVSVTQLQPGRAQPFLALMDALLSISMNIVKWAMFLAPFAVFGLMAQLVMRMGFETMIGISGYVGTVLLGLAVLLCLYLLIAILFARITPLRFVQAAGSNLLLAFSTSSSSAVMPVTIQSARELGVPENIANLVVPLGATMNMAGTALYQAVAILFLAQLAAVELTSVQIAVVVGTLVASSIGAPGTPGVSIAILVSVATNMGIPVAGMVIILGVDRLLDMCRTAVNVTGDLVAAVLLRSVGRDPAQSA</sequence>
<dbReference type="Proteomes" id="UP000294662">
    <property type="component" value="Unassembled WGS sequence"/>
</dbReference>
<dbReference type="GO" id="GO:0015293">
    <property type="term" value="F:symporter activity"/>
    <property type="evidence" value="ECO:0007669"/>
    <property type="project" value="UniProtKB-KW"/>
</dbReference>
<dbReference type="SUPFAM" id="SSF118215">
    <property type="entry name" value="Proton glutamate symport protein"/>
    <property type="match status" value="1"/>
</dbReference>
<keyword evidence="9" id="KW-1185">Reference proteome</keyword>
<dbReference type="InterPro" id="IPR001991">
    <property type="entry name" value="Na-dicarboxylate_symporter"/>
</dbReference>
<dbReference type="PANTHER" id="PTHR42865">
    <property type="entry name" value="PROTON/GLUTAMATE-ASPARTATE SYMPORTER"/>
    <property type="match status" value="1"/>
</dbReference>
<evidence type="ECO:0000313" key="9">
    <source>
        <dbReference type="Proteomes" id="UP000294662"/>
    </source>
</evidence>
<reference evidence="8 9" key="1">
    <citation type="submission" date="2019-03" db="EMBL/GenBank/DDBJ databases">
        <authorList>
            <person name="Zhang S."/>
        </authorList>
    </citation>
    <scope>NUCLEOTIDE SEQUENCE [LARGE SCALE GENOMIC DNA]</scope>
    <source>
        <strain evidence="8 9">S4J41</strain>
    </source>
</reference>
<feature type="transmembrane region" description="Helical" evidence="7">
    <location>
        <begin position="165"/>
        <end position="187"/>
    </location>
</feature>
<dbReference type="AlphaFoldDB" id="A0A4V2Z744"/>
<comment type="caution">
    <text evidence="8">The sequence shown here is derived from an EMBL/GenBank/DDBJ whole genome shotgun (WGS) entry which is preliminary data.</text>
</comment>
<dbReference type="PANTHER" id="PTHR42865:SF7">
    <property type="entry name" value="PROTON_GLUTAMATE-ASPARTATE SYMPORTER"/>
    <property type="match status" value="1"/>
</dbReference>
<evidence type="ECO:0000256" key="3">
    <source>
        <dbReference type="ARBA" id="ARBA00022475"/>
    </source>
</evidence>
<dbReference type="GO" id="GO:0005886">
    <property type="term" value="C:plasma membrane"/>
    <property type="evidence" value="ECO:0007669"/>
    <property type="project" value="UniProtKB-SubCell"/>
</dbReference>
<evidence type="ECO:0000256" key="7">
    <source>
        <dbReference type="SAM" id="Phobius"/>
    </source>
</evidence>
<evidence type="ECO:0000256" key="2">
    <source>
        <dbReference type="ARBA" id="ARBA00022448"/>
    </source>
</evidence>
<evidence type="ECO:0000256" key="5">
    <source>
        <dbReference type="ARBA" id="ARBA00022989"/>
    </source>
</evidence>
<dbReference type="InterPro" id="IPR036458">
    <property type="entry name" value="Na:dicarbo_symporter_sf"/>
</dbReference>
<proteinExistence type="predicted"/>
<dbReference type="Gene3D" id="1.10.3860.10">
    <property type="entry name" value="Sodium:dicarboxylate symporter"/>
    <property type="match status" value="1"/>
</dbReference>
<keyword evidence="2" id="KW-0813">Transport</keyword>
<keyword evidence="5 7" id="KW-1133">Transmembrane helix</keyword>
<dbReference type="GO" id="GO:0006835">
    <property type="term" value="P:dicarboxylic acid transport"/>
    <property type="evidence" value="ECO:0007669"/>
    <property type="project" value="TreeGrafter"/>
</dbReference>
<accession>A0A4V2Z744</accession>
<keyword evidence="6 7" id="KW-0472">Membrane</keyword>
<evidence type="ECO:0000256" key="1">
    <source>
        <dbReference type="ARBA" id="ARBA00004651"/>
    </source>
</evidence>
<feature type="transmembrane region" description="Helical" evidence="7">
    <location>
        <begin position="317"/>
        <end position="341"/>
    </location>
</feature>
<keyword evidence="4 7" id="KW-0812">Transmembrane</keyword>
<gene>
    <name evidence="8" type="ORF">E1B25_18005</name>
</gene>
<protein>
    <submittedName>
        <fullName evidence="8">Dicarboxylate/amino acid:cation symporter</fullName>
    </submittedName>
</protein>
<comment type="subcellular location">
    <subcellularLocation>
        <location evidence="1">Cell membrane</location>
        <topology evidence="1">Multi-pass membrane protein</topology>
    </subcellularLocation>
</comment>
<dbReference type="OrthoDB" id="9766690at2"/>
<keyword evidence="3" id="KW-1003">Cell membrane</keyword>
<feature type="transmembrane region" description="Helical" evidence="7">
    <location>
        <begin position="445"/>
        <end position="470"/>
    </location>
</feature>
<evidence type="ECO:0000313" key="8">
    <source>
        <dbReference type="EMBL" id="TDE35056.1"/>
    </source>
</evidence>
<feature type="transmembrane region" description="Helical" evidence="7">
    <location>
        <begin position="85"/>
        <end position="104"/>
    </location>
</feature>
<dbReference type="Pfam" id="PF00375">
    <property type="entry name" value="SDF"/>
    <property type="match status" value="1"/>
</dbReference>
<name>A0A4V2Z744_9RHOB</name>
<feature type="transmembrane region" description="Helical" evidence="7">
    <location>
        <begin position="284"/>
        <end position="305"/>
    </location>
</feature>
<dbReference type="EMBL" id="SMFP01000015">
    <property type="protein sequence ID" value="TDE35056.1"/>
    <property type="molecule type" value="Genomic_DNA"/>
</dbReference>
<evidence type="ECO:0000256" key="6">
    <source>
        <dbReference type="ARBA" id="ARBA00023136"/>
    </source>
</evidence>